<organism evidence="2 3">
    <name type="scientific">Lactiplantibacillus daowaiensis</name>
    <dbReference type="NCBI Taxonomy" id="2559918"/>
    <lineage>
        <taxon>Bacteria</taxon>
        <taxon>Bacillati</taxon>
        <taxon>Bacillota</taxon>
        <taxon>Bacilli</taxon>
        <taxon>Lactobacillales</taxon>
        <taxon>Lactobacillaceae</taxon>
        <taxon>Lactiplantibacillus</taxon>
    </lineage>
</organism>
<keyword evidence="3" id="KW-1185">Reference proteome</keyword>
<feature type="domain" description="Bacterial archaeo-eukaryotic release factor family 6" evidence="1">
    <location>
        <begin position="129"/>
        <end position="273"/>
    </location>
</feature>
<protein>
    <recommendedName>
        <fullName evidence="1">Bacterial archaeo-eukaryotic release factor family 6 domain-containing protein</fullName>
    </recommendedName>
</protein>
<dbReference type="InterPro" id="IPR040628">
    <property type="entry name" value="BaeRF_family6"/>
</dbReference>
<sequence length="379" mass="42702">MDILVKNDLTQLMQQRDAGPFIAIYLNTDAVLNDLNRRRLQLKQLVATAEQQLAQRFPKASWRPFKVQFDRLAADNSWWLQHTGPHTGLIANAQSLMAFDLQTPTETQVIVNSMPAIRPIIADRQQQFDFDLLALSEDSMALYQQRQGQLILAPLPADAPTDLKQTLGDEKRGGDLNFNSSPAHGVNYHGHNAKAEERQIDQRNYYLQVDQYILDHYSKQSQRPLILIGLGHNQAVYRKLSKNPYLSQHLMLEQSPNGMDLTAMQAAVKPIQTKWHTQLTDILLSRYDQAKSRQLAIDDPFDMIRPALAGQIDTLIIADDAQVSGTLHPSDGTVTTDLPLPDNLIDDLVDEVMSKQGQIRIIPASRMPVETAALALLRY</sequence>
<dbReference type="EMBL" id="JBHSSC010000045">
    <property type="protein sequence ID" value="MFC6182623.1"/>
    <property type="molecule type" value="Genomic_DNA"/>
</dbReference>
<reference evidence="3" key="1">
    <citation type="journal article" date="2019" name="Int. J. Syst. Evol. Microbiol.">
        <title>The Global Catalogue of Microorganisms (GCM) 10K type strain sequencing project: providing services to taxonomists for standard genome sequencing and annotation.</title>
        <authorList>
            <consortium name="The Broad Institute Genomics Platform"/>
            <consortium name="The Broad Institute Genome Sequencing Center for Infectious Disease"/>
            <person name="Wu L."/>
            <person name="Ma J."/>
        </authorList>
    </citation>
    <scope>NUCLEOTIDE SEQUENCE [LARGE SCALE GENOMIC DNA]</scope>
    <source>
        <strain evidence="3">CCM 8933</strain>
    </source>
</reference>
<dbReference type="Pfam" id="PF18848">
    <property type="entry name" value="baeRF_family6"/>
    <property type="match status" value="1"/>
</dbReference>
<dbReference type="RefSeq" id="WP_137627143.1">
    <property type="nucleotide sequence ID" value="NZ_BJDJ01000001.1"/>
</dbReference>
<dbReference type="Proteomes" id="UP001596282">
    <property type="component" value="Unassembled WGS sequence"/>
</dbReference>
<comment type="caution">
    <text evidence="2">The sequence shown here is derived from an EMBL/GenBank/DDBJ whole genome shotgun (WGS) entry which is preliminary data.</text>
</comment>
<evidence type="ECO:0000313" key="2">
    <source>
        <dbReference type="EMBL" id="MFC6182623.1"/>
    </source>
</evidence>
<gene>
    <name evidence="2" type="ORF">ACFP5Y_15390</name>
</gene>
<accession>A0ABW1S480</accession>
<evidence type="ECO:0000259" key="1">
    <source>
        <dbReference type="Pfam" id="PF18848"/>
    </source>
</evidence>
<proteinExistence type="predicted"/>
<name>A0ABW1S480_9LACO</name>
<evidence type="ECO:0000313" key="3">
    <source>
        <dbReference type="Proteomes" id="UP001596282"/>
    </source>
</evidence>